<evidence type="ECO:0000313" key="5">
    <source>
        <dbReference type="EMBL" id="KAH6596388.1"/>
    </source>
</evidence>
<dbReference type="Proteomes" id="UP001648503">
    <property type="component" value="Unassembled WGS sequence"/>
</dbReference>
<dbReference type="CDD" id="cd16461">
    <property type="entry name" value="RING-H2_EL5-like"/>
    <property type="match status" value="1"/>
</dbReference>
<dbReference type="InterPro" id="IPR013083">
    <property type="entry name" value="Znf_RING/FYVE/PHD"/>
</dbReference>
<dbReference type="SMART" id="SM00184">
    <property type="entry name" value="RING"/>
    <property type="match status" value="1"/>
</dbReference>
<evidence type="ECO:0000256" key="1">
    <source>
        <dbReference type="PROSITE-ProRule" id="PRU00175"/>
    </source>
</evidence>
<keyword evidence="6" id="KW-1185">Reference proteome</keyword>
<dbReference type="SUPFAM" id="SSF57850">
    <property type="entry name" value="RING/U-box"/>
    <property type="match status" value="1"/>
</dbReference>
<feature type="transmembrane region" description="Helical" evidence="3">
    <location>
        <begin position="295"/>
        <end position="319"/>
    </location>
</feature>
<keyword evidence="1" id="KW-0863">Zinc-finger</keyword>
<dbReference type="EMBL" id="JAFCIX010000227">
    <property type="protein sequence ID" value="KAH6596388.1"/>
    <property type="molecule type" value="Genomic_DNA"/>
</dbReference>
<feature type="compositionally biased region" description="Polar residues" evidence="2">
    <location>
        <begin position="181"/>
        <end position="197"/>
    </location>
</feature>
<feature type="compositionally biased region" description="Basic and acidic residues" evidence="2">
    <location>
        <begin position="12"/>
        <end position="23"/>
    </location>
</feature>
<evidence type="ECO:0000256" key="2">
    <source>
        <dbReference type="SAM" id="MobiDB-lite"/>
    </source>
</evidence>
<protein>
    <recommendedName>
        <fullName evidence="4">RING-type domain-containing protein</fullName>
    </recommendedName>
</protein>
<organism evidence="5 6">
    <name type="scientific">Batrachochytrium salamandrivorans</name>
    <dbReference type="NCBI Taxonomy" id="1357716"/>
    <lineage>
        <taxon>Eukaryota</taxon>
        <taxon>Fungi</taxon>
        <taxon>Fungi incertae sedis</taxon>
        <taxon>Chytridiomycota</taxon>
        <taxon>Chytridiomycota incertae sedis</taxon>
        <taxon>Chytridiomycetes</taxon>
        <taxon>Rhizophydiales</taxon>
        <taxon>Rhizophydiales incertae sedis</taxon>
        <taxon>Batrachochytrium</taxon>
    </lineage>
</organism>
<feature type="region of interest" description="Disordered" evidence="2">
    <location>
        <begin position="1"/>
        <end position="54"/>
    </location>
</feature>
<feature type="transmembrane region" description="Helical" evidence="3">
    <location>
        <begin position="340"/>
        <end position="359"/>
    </location>
</feature>
<feature type="transmembrane region" description="Helical" evidence="3">
    <location>
        <begin position="379"/>
        <end position="408"/>
    </location>
</feature>
<sequence>MSSDTCAVPKDMQQKEEKEDREANPTPSVAACPDKDPLMPSPIYSHSPLPQPDLLSTTTTTINAPSHTMQESIPGRGTESVAAILDNNPKSPLQPSEEDPIHTNGGTRCRLEDPLSTVLLEDRLDQPHLLAANAAAAADLTLPISPPAAALPQNSHTSPHASVLAGPLSSAPSTGAPAGYTDTNPSRMAGSINTVLNPSPPPSPPPSFPFMDHREFFSSLTAFEAVLVVFRGSFMLLEVIVVLVPLECCYRYIEGGAQMTTNTLIDPWYGFLLQKKKTIMAIVALILSRHATYSIFYFIAIVGHVVLMPLVLIFAPRYFQTTRRVGEEQEQIYAEYRRRRYINTIDIPFLFLLVLGLIAHMSPSDCSIAAPYVYYTNLALVTLGAMYFGAPFLLCGVAIILLPFLYLFTRHLASQNANVFDGRMGATDDIIGAIPIVTYRRKITPESQPQTAITLSSLPKTSANALGSAPLEPISTNLAETAIVVDMPNTSPLDQNRAARINQPASTGTGIGAKIKRRFRLLPNMFRREKLSSSSNSETGDASVPLDPMELDLDDEDALCVICLAEYEDREPLRQLPCGHHFHVECIDEWLHVNAKCPLCVRDLEASPAKGPA</sequence>
<gene>
    <name evidence="5" type="ORF">BASA50_005094</name>
</gene>
<dbReference type="Pfam" id="PF13639">
    <property type="entry name" value="zf-RING_2"/>
    <property type="match status" value="1"/>
</dbReference>
<dbReference type="PANTHER" id="PTHR46225:SF19">
    <property type="entry name" value="RING-TYPE DOMAIN-CONTAINING PROTEIN"/>
    <property type="match status" value="1"/>
</dbReference>
<dbReference type="PROSITE" id="PS50089">
    <property type="entry name" value="ZF_RING_2"/>
    <property type="match status" value="1"/>
</dbReference>
<keyword evidence="3" id="KW-0812">Transmembrane</keyword>
<comment type="caution">
    <text evidence="5">The sequence shown here is derived from an EMBL/GenBank/DDBJ whole genome shotgun (WGS) entry which is preliminary data.</text>
</comment>
<reference evidence="5 6" key="1">
    <citation type="submission" date="2021-02" db="EMBL/GenBank/DDBJ databases">
        <title>Variation within the Batrachochytrium salamandrivorans European outbreak.</title>
        <authorList>
            <person name="Kelly M."/>
            <person name="Pasmans F."/>
            <person name="Shea T.P."/>
            <person name="Munoz J.F."/>
            <person name="Carranza S."/>
            <person name="Cuomo C.A."/>
            <person name="Martel A."/>
        </authorList>
    </citation>
    <scope>NUCLEOTIDE SEQUENCE [LARGE SCALE GENOMIC DNA]</scope>
    <source>
        <strain evidence="5 6">AMFP18/2</strain>
    </source>
</reference>
<evidence type="ECO:0000259" key="4">
    <source>
        <dbReference type="PROSITE" id="PS50089"/>
    </source>
</evidence>
<feature type="region of interest" description="Disordered" evidence="2">
    <location>
        <begin position="88"/>
        <end position="109"/>
    </location>
</feature>
<keyword evidence="3" id="KW-0472">Membrane</keyword>
<dbReference type="InterPro" id="IPR001841">
    <property type="entry name" value="Znf_RING"/>
</dbReference>
<accession>A0ABQ8FDF9</accession>
<proteinExistence type="predicted"/>
<keyword evidence="1" id="KW-0479">Metal-binding</keyword>
<feature type="region of interest" description="Disordered" evidence="2">
    <location>
        <begin position="150"/>
        <end position="204"/>
    </location>
</feature>
<evidence type="ECO:0000256" key="3">
    <source>
        <dbReference type="SAM" id="Phobius"/>
    </source>
</evidence>
<keyword evidence="1" id="KW-0862">Zinc</keyword>
<feature type="domain" description="RING-type" evidence="4">
    <location>
        <begin position="560"/>
        <end position="600"/>
    </location>
</feature>
<name>A0ABQ8FDF9_9FUNG</name>
<evidence type="ECO:0000313" key="6">
    <source>
        <dbReference type="Proteomes" id="UP001648503"/>
    </source>
</evidence>
<dbReference type="Gene3D" id="3.30.40.10">
    <property type="entry name" value="Zinc/RING finger domain, C3HC4 (zinc finger)"/>
    <property type="match status" value="1"/>
</dbReference>
<keyword evidence="3" id="KW-1133">Transmembrane helix</keyword>
<dbReference type="PANTHER" id="PTHR46225">
    <property type="entry name" value="C3H4 TYPE ZINC FINGER PROTEIN"/>
    <property type="match status" value="1"/>
</dbReference>